<proteinExistence type="predicted"/>
<gene>
    <name evidence="2" type="ORF">Ae201684_006446</name>
</gene>
<dbReference type="AlphaFoldDB" id="A0A6G0XAW9"/>
<feature type="compositionally biased region" description="Basic and acidic residues" evidence="1">
    <location>
        <begin position="27"/>
        <end position="36"/>
    </location>
</feature>
<name>A0A6G0XAW9_9STRA</name>
<accession>A0A6G0XAW9</accession>
<dbReference type="EMBL" id="VJMJ01000084">
    <property type="protein sequence ID" value="KAF0737272.1"/>
    <property type="molecule type" value="Genomic_DNA"/>
</dbReference>
<feature type="region of interest" description="Disordered" evidence="1">
    <location>
        <begin position="27"/>
        <end position="51"/>
    </location>
</feature>
<keyword evidence="3" id="KW-1185">Reference proteome</keyword>
<evidence type="ECO:0000313" key="3">
    <source>
        <dbReference type="Proteomes" id="UP000481153"/>
    </source>
</evidence>
<protein>
    <submittedName>
        <fullName evidence="2">Uncharacterized protein</fullName>
    </submittedName>
</protein>
<evidence type="ECO:0000256" key="1">
    <source>
        <dbReference type="SAM" id="MobiDB-lite"/>
    </source>
</evidence>
<organism evidence="2 3">
    <name type="scientific">Aphanomyces euteiches</name>
    <dbReference type="NCBI Taxonomy" id="100861"/>
    <lineage>
        <taxon>Eukaryota</taxon>
        <taxon>Sar</taxon>
        <taxon>Stramenopiles</taxon>
        <taxon>Oomycota</taxon>
        <taxon>Saprolegniomycetes</taxon>
        <taxon>Saprolegniales</taxon>
        <taxon>Verrucalvaceae</taxon>
        <taxon>Aphanomyces</taxon>
    </lineage>
</organism>
<dbReference type="Proteomes" id="UP000481153">
    <property type="component" value="Unassembled WGS sequence"/>
</dbReference>
<dbReference type="VEuPathDB" id="FungiDB:AeMF1_015803"/>
<comment type="caution">
    <text evidence="2">The sequence shown here is derived from an EMBL/GenBank/DDBJ whole genome shotgun (WGS) entry which is preliminary data.</text>
</comment>
<evidence type="ECO:0000313" key="2">
    <source>
        <dbReference type="EMBL" id="KAF0737272.1"/>
    </source>
</evidence>
<sequence>MEEAAAGRELQRRDSIAERIEQSIAEHIQEDTHEAVPDVTEDEEQPAERASLLRETSSALKEELQDKLQRVKASHQVFLVISSLYKHRYVSSEARNVLKNQAIDEVRSPDGILSAAVELLLVDWDVDECIDTFVKVSQMLLAAA</sequence>
<reference evidence="2 3" key="1">
    <citation type="submission" date="2019-07" db="EMBL/GenBank/DDBJ databases">
        <title>Genomics analysis of Aphanomyces spp. identifies a new class of oomycete effector associated with host adaptation.</title>
        <authorList>
            <person name="Gaulin E."/>
        </authorList>
    </citation>
    <scope>NUCLEOTIDE SEQUENCE [LARGE SCALE GENOMIC DNA]</scope>
    <source>
        <strain evidence="2 3">ATCC 201684</strain>
    </source>
</reference>